<evidence type="ECO:0000256" key="1">
    <source>
        <dbReference type="ARBA" id="ARBA00022801"/>
    </source>
</evidence>
<feature type="domain" description="PDZ" evidence="2">
    <location>
        <begin position="331"/>
        <end position="415"/>
    </location>
</feature>
<dbReference type="GO" id="GO:0006508">
    <property type="term" value="P:proteolysis"/>
    <property type="evidence" value="ECO:0007669"/>
    <property type="project" value="UniProtKB-KW"/>
</dbReference>
<dbReference type="InterPro" id="IPR001478">
    <property type="entry name" value="PDZ"/>
</dbReference>
<accession>A0ABS1WJJ7</accession>
<dbReference type="InterPro" id="IPR041489">
    <property type="entry name" value="PDZ_6"/>
</dbReference>
<organism evidence="4 5">
    <name type="scientific">Olleya sediminilitoris</name>
    <dbReference type="NCBI Taxonomy" id="2795739"/>
    <lineage>
        <taxon>Bacteria</taxon>
        <taxon>Pseudomonadati</taxon>
        <taxon>Bacteroidota</taxon>
        <taxon>Flavobacteriia</taxon>
        <taxon>Flavobacteriales</taxon>
        <taxon>Flavobacteriaceae</taxon>
    </lineage>
</organism>
<dbReference type="SUPFAM" id="SSF50630">
    <property type="entry name" value="Acid proteases"/>
    <property type="match status" value="1"/>
</dbReference>
<evidence type="ECO:0000259" key="2">
    <source>
        <dbReference type="PROSITE" id="PS50106"/>
    </source>
</evidence>
<dbReference type="GO" id="GO:0008233">
    <property type="term" value="F:peptidase activity"/>
    <property type="evidence" value="ECO:0007669"/>
    <property type="project" value="UniProtKB-KW"/>
</dbReference>
<dbReference type="SUPFAM" id="SSF50156">
    <property type="entry name" value="PDZ domain-like"/>
    <property type="match status" value="1"/>
</dbReference>
<dbReference type="Proteomes" id="UP000605013">
    <property type="component" value="Unassembled WGS sequence"/>
</dbReference>
<protein>
    <submittedName>
        <fullName evidence="4">Aspartyl protease family protein</fullName>
    </submittedName>
</protein>
<evidence type="ECO:0000313" key="4">
    <source>
        <dbReference type="EMBL" id="MBL7559293.1"/>
    </source>
</evidence>
<comment type="caution">
    <text evidence="4">The sequence shown here is derived from an EMBL/GenBank/DDBJ whole genome shotgun (WGS) entry which is preliminary data.</text>
</comment>
<evidence type="ECO:0000259" key="3">
    <source>
        <dbReference type="PROSITE" id="PS50175"/>
    </source>
</evidence>
<dbReference type="Pfam" id="PF13650">
    <property type="entry name" value="Asp_protease_2"/>
    <property type="match status" value="2"/>
</dbReference>
<dbReference type="PROSITE" id="PS50175">
    <property type="entry name" value="ASP_PROT_RETROV"/>
    <property type="match status" value="1"/>
</dbReference>
<proteinExistence type="predicted"/>
<sequence>MLLNRIFIQLFLLFSLTAFSQSQYKLVEGVKSDKIRFQLVNNVIIIPVNVNGVDLKFLLDTGVNKSIIFNFLKDSDSLKILNAKKIKLKGLGDGEYVEAVRSSHNTFTIGNAINKNQVFFTIYDSNLNFGPKLGLPIDGIIGYDLFKDFIVEVNYSSQYIRLFDPFKYKYKRCAKCDVVNMSLFGNKPYIQGKVEQDSKELPVKLLIDSGSSDAFWLFENKEKGLRINTSFFNDFLGAGLSGSVYGKRSKIQKFSIGKFTFDNPKVAYPDSLLVKNLTIRHDRDGSIGGEVLKRFNCIIDYQNAKITLKKNSLNKLPFNYNKSGLQVENDGVRLIKEIDVNSSGGGLSVVNGRIVRVEAVVGPSEKYIVKPSYSIKIIREGSPGDLAGLRINDVIIYINGRSTHDMTLKELVSYFYKKAGTKLEIKVLRYGFERVFNFELKSPIE</sequence>
<dbReference type="Pfam" id="PF17820">
    <property type="entry name" value="PDZ_6"/>
    <property type="match status" value="1"/>
</dbReference>
<dbReference type="SMART" id="SM00228">
    <property type="entry name" value="PDZ"/>
    <property type="match status" value="1"/>
</dbReference>
<evidence type="ECO:0000313" key="5">
    <source>
        <dbReference type="Proteomes" id="UP000605013"/>
    </source>
</evidence>
<name>A0ABS1WJJ7_9FLAO</name>
<keyword evidence="1" id="KW-0378">Hydrolase</keyword>
<feature type="domain" description="Peptidase A2" evidence="3">
    <location>
        <begin position="55"/>
        <end position="92"/>
    </location>
</feature>
<dbReference type="PROSITE" id="PS50106">
    <property type="entry name" value="PDZ"/>
    <property type="match status" value="1"/>
</dbReference>
<gene>
    <name evidence="4" type="ORF">JAO71_05690</name>
</gene>
<dbReference type="InterPro" id="IPR036034">
    <property type="entry name" value="PDZ_sf"/>
</dbReference>
<reference evidence="4 5" key="1">
    <citation type="submission" date="2020-12" db="EMBL/GenBank/DDBJ databases">
        <title>Olleya sediminilitoris sp. nov., isolated from a tidal flat.</title>
        <authorList>
            <person name="Park S."/>
            <person name="Yoon J.-H."/>
        </authorList>
    </citation>
    <scope>NUCLEOTIDE SEQUENCE [LARGE SCALE GENOMIC DNA]</scope>
    <source>
        <strain evidence="4 5">YSTF-M6</strain>
    </source>
</reference>
<keyword evidence="5" id="KW-1185">Reference proteome</keyword>
<dbReference type="InterPro" id="IPR021109">
    <property type="entry name" value="Peptidase_aspartic_dom_sf"/>
</dbReference>
<dbReference type="Gene3D" id="2.40.70.10">
    <property type="entry name" value="Acid Proteases"/>
    <property type="match status" value="2"/>
</dbReference>
<dbReference type="Gene3D" id="2.30.42.10">
    <property type="match status" value="1"/>
</dbReference>
<keyword evidence="4" id="KW-0645">Protease</keyword>
<dbReference type="EMBL" id="JAEMEF010000003">
    <property type="protein sequence ID" value="MBL7559293.1"/>
    <property type="molecule type" value="Genomic_DNA"/>
</dbReference>
<dbReference type="InterPro" id="IPR001995">
    <property type="entry name" value="Peptidase_A2_cat"/>
</dbReference>